<keyword evidence="2" id="KW-1185">Reference proteome</keyword>
<evidence type="ECO:0000313" key="1">
    <source>
        <dbReference type="EMBL" id="EGZ25459.1"/>
    </source>
</evidence>
<dbReference type="EMBL" id="JH159152">
    <property type="protein sequence ID" value="EGZ25459.1"/>
    <property type="molecule type" value="Genomic_DNA"/>
</dbReference>
<evidence type="ECO:0000313" key="2">
    <source>
        <dbReference type="Proteomes" id="UP000002640"/>
    </source>
</evidence>
<feature type="non-terminal residue" evidence="1">
    <location>
        <position position="1"/>
    </location>
</feature>
<accession>G4YTY8</accession>
<organism evidence="1 2">
    <name type="scientific">Phytophthora sojae (strain P6497)</name>
    <name type="common">Soybean stem and root rot agent</name>
    <name type="synonym">Phytophthora megasperma f. sp. glycines</name>
    <dbReference type="NCBI Taxonomy" id="1094619"/>
    <lineage>
        <taxon>Eukaryota</taxon>
        <taxon>Sar</taxon>
        <taxon>Stramenopiles</taxon>
        <taxon>Oomycota</taxon>
        <taxon>Peronosporomycetes</taxon>
        <taxon>Peronosporales</taxon>
        <taxon>Peronosporaceae</taxon>
        <taxon>Phytophthora</taxon>
    </lineage>
</organism>
<reference evidence="1 2" key="1">
    <citation type="journal article" date="2006" name="Science">
        <title>Phytophthora genome sequences uncover evolutionary origins and mechanisms of pathogenesis.</title>
        <authorList>
            <person name="Tyler B.M."/>
            <person name="Tripathy S."/>
            <person name="Zhang X."/>
            <person name="Dehal P."/>
            <person name="Jiang R.H."/>
            <person name="Aerts A."/>
            <person name="Arredondo F.D."/>
            <person name="Baxter L."/>
            <person name="Bensasson D."/>
            <person name="Beynon J.L."/>
            <person name="Chapman J."/>
            <person name="Damasceno C.M."/>
            <person name="Dorrance A.E."/>
            <person name="Dou D."/>
            <person name="Dickerman A.W."/>
            <person name="Dubchak I.L."/>
            <person name="Garbelotto M."/>
            <person name="Gijzen M."/>
            <person name="Gordon S.G."/>
            <person name="Govers F."/>
            <person name="Grunwald N.J."/>
            <person name="Huang W."/>
            <person name="Ivors K.L."/>
            <person name="Jones R.W."/>
            <person name="Kamoun S."/>
            <person name="Krampis K."/>
            <person name="Lamour K.H."/>
            <person name="Lee M.K."/>
            <person name="McDonald W.H."/>
            <person name="Medina M."/>
            <person name="Meijer H.J."/>
            <person name="Nordberg E.K."/>
            <person name="Maclean D.J."/>
            <person name="Ospina-Giraldo M.D."/>
            <person name="Morris P.F."/>
            <person name="Phuntumart V."/>
            <person name="Putnam N.H."/>
            <person name="Rash S."/>
            <person name="Rose J.K."/>
            <person name="Sakihama Y."/>
            <person name="Salamov A.A."/>
            <person name="Savidor A."/>
            <person name="Scheuring C.F."/>
            <person name="Smith B.M."/>
            <person name="Sobral B.W."/>
            <person name="Terry A."/>
            <person name="Torto-Alalibo T.A."/>
            <person name="Win J."/>
            <person name="Xu Z."/>
            <person name="Zhang H."/>
            <person name="Grigoriev I.V."/>
            <person name="Rokhsar D.S."/>
            <person name="Boore J.L."/>
        </authorList>
    </citation>
    <scope>NUCLEOTIDE SEQUENCE [LARGE SCALE GENOMIC DNA]</scope>
    <source>
        <strain evidence="1 2">P6497</strain>
    </source>
</reference>
<dbReference type="RefSeq" id="XP_009520747.1">
    <property type="nucleotide sequence ID" value="XM_009522452.1"/>
</dbReference>
<dbReference type="Proteomes" id="UP000002640">
    <property type="component" value="Unassembled WGS sequence"/>
</dbReference>
<protein>
    <submittedName>
        <fullName evidence="1">Uncharacterized protein</fullName>
    </submittedName>
</protein>
<dbReference type="GeneID" id="20655488"/>
<dbReference type="KEGG" id="psoj:PHYSODRAFT_482375"/>
<dbReference type="STRING" id="1094619.G4YTY8"/>
<sequence>RRRYHETKVAVAFMKLFLPDGYDVTGSKADVLQAGKDAEANILTFLRGHHKKTKAYGTVVKALKRMHTEGKLDDHILRHQALTAQGRVVESSDTRTIHALLPQQAPDAQAPGNSER</sequence>
<gene>
    <name evidence="1" type="ORF">PHYSODRAFT_482375</name>
</gene>
<name>G4YTY8_PHYSP</name>
<dbReference type="InParanoid" id="G4YTY8"/>
<dbReference type="AlphaFoldDB" id="G4YTY8"/>
<proteinExistence type="predicted"/>